<keyword evidence="1" id="KW-0472">Membrane</keyword>
<sequence>MFTRIQKNALLSTAALLLLSLMMIFIAQLYLVKILCMLIIIIFASKRIRVSKFVLVNIAILIVYGSWGTGMGIVYQNPDPFEYLGVFFFWPLFWLFFISYFSTSPILFKRYLKVLFISHIIIVLFDLFYALAIFNGFDIPNPFYGTEEGFSVYENSSRMTFINLNTLTFSTPILFILFSSKYDFGIKNTFQWLNIILSVILLIISGRRSVMLMCILMFFVPLLFSRYFTNEVRKKLIKVIFSSLIIVFVGSYYIESMYPGIIDGYYQVFLKAFDSEQEPVKFAQAKMFSEAITEKPLFGHGFGALFFEPAPGRIINSSYFELSYHQKLATTGFVGFIMIMYVFLSTLYYCFFLARKTRDVLFIAFAMGLLFMLIADATNPVLCSFDLMWPLYLCFAKINSYIISNKHGILFSNSKL</sequence>
<evidence type="ECO:0008006" key="4">
    <source>
        <dbReference type="Google" id="ProtNLM"/>
    </source>
</evidence>
<feature type="transmembrane region" description="Helical" evidence="1">
    <location>
        <begin position="15"/>
        <end position="42"/>
    </location>
</feature>
<proteinExistence type="predicted"/>
<evidence type="ECO:0000256" key="1">
    <source>
        <dbReference type="SAM" id="Phobius"/>
    </source>
</evidence>
<protein>
    <recommendedName>
        <fullName evidence="4">O-antigen ligase domain-containing protein</fullName>
    </recommendedName>
</protein>
<organism evidence="2 3">
    <name type="scientific">Bacteroides eggerthii</name>
    <dbReference type="NCBI Taxonomy" id="28111"/>
    <lineage>
        <taxon>Bacteria</taxon>
        <taxon>Pseudomonadati</taxon>
        <taxon>Bacteroidota</taxon>
        <taxon>Bacteroidia</taxon>
        <taxon>Bacteroidales</taxon>
        <taxon>Bacteroidaceae</taxon>
        <taxon>Bacteroides</taxon>
    </lineage>
</organism>
<keyword evidence="1" id="KW-1133">Transmembrane helix</keyword>
<gene>
    <name evidence="2" type="ORF">F2Z23_19025</name>
</gene>
<dbReference type="Proteomes" id="UP000335496">
    <property type="component" value="Unassembled WGS sequence"/>
</dbReference>
<feature type="transmembrane region" description="Helical" evidence="1">
    <location>
        <begin position="54"/>
        <end position="75"/>
    </location>
</feature>
<evidence type="ECO:0000313" key="3">
    <source>
        <dbReference type="Proteomes" id="UP000335496"/>
    </source>
</evidence>
<evidence type="ECO:0000313" key="2">
    <source>
        <dbReference type="EMBL" id="KAA5268215.1"/>
    </source>
</evidence>
<dbReference type="RefSeq" id="WP_130089225.1">
    <property type="nucleotide sequence ID" value="NZ_JADNCV010000009.1"/>
</dbReference>
<keyword evidence="3" id="KW-1185">Reference proteome</keyword>
<feature type="transmembrane region" description="Helical" evidence="1">
    <location>
        <begin position="185"/>
        <end position="204"/>
    </location>
</feature>
<feature type="transmembrane region" description="Helical" evidence="1">
    <location>
        <begin position="210"/>
        <end position="229"/>
    </location>
</feature>
<name>A0ABQ6S8I8_9BACE</name>
<dbReference type="EMBL" id="VVZX01000045">
    <property type="protein sequence ID" value="KAA5268215.1"/>
    <property type="molecule type" value="Genomic_DNA"/>
</dbReference>
<feature type="transmembrane region" description="Helical" evidence="1">
    <location>
        <begin position="360"/>
        <end position="382"/>
    </location>
</feature>
<accession>A0ABQ6S8I8</accession>
<feature type="transmembrane region" description="Helical" evidence="1">
    <location>
        <begin position="114"/>
        <end position="137"/>
    </location>
</feature>
<keyword evidence="1" id="KW-0812">Transmembrane</keyword>
<feature type="transmembrane region" description="Helical" evidence="1">
    <location>
        <begin position="333"/>
        <end position="353"/>
    </location>
</feature>
<feature type="transmembrane region" description="Helical" evidence="1">
    <location>
        <begin position="157"/>
        <end position="178"/>
    </location>
</feature>
<feature type="transmembrane region" description="Helical" evidence="1">
    <location>
        <begin position="236"/>
        <end position="254"/>
    </location>
</feature>
<comment type="caution">
    <text evidence="2">The sequence shown here is derived from an EMBL/GenBank/DDBJ whole genome shotgun (WGS) entry which is preliminary data.</text>
</comment>
<feature type="transmembrane region" description="Helical" evidence="1">
    <location>
        <begin position="81"/>
        <end position="102"/>
    </location>
</feature>
<reference evidence="2 3" key="1">
    <citation type="journal article" date="2019" name="Nat. Med.">
        <title>A library of human gut bacterial isolates paired with longitudinal multiomics data enables mechanistic microbiome research.</title>
        <authorList>
            <person name="Poyet M."/>
            <person name="Groussin M."/>
            <person name="Gibbons S.M."/>
            <person name="Avila-Pacheco J."/>
            <person name="Jiang X."/>
            <person name="Kearney S.M."/>
            <person name="Perrotta A.R."/>
            <person name="Berdy B."/>
            <person name="Zhao S."/>
            <person name="Lieberman T.D."/>
            <person name="Swanson P.K."/>
            <person name="Smith M."/>
            <person name="Roesemann S."/>
            <person name="Alexander J.E."/>
            <person name="Rich S.A."/>
            <person name="Livny J."/>
            <person name="Vlamakis H."/>
            <person name="Clish C."/>
            <person name="Bullock K."/>
            <person name="Deik A."/>
            <person name="Scott J."/>
            <person name="Pierce K.A."/>
            <person name="Xavier R.J."/>
            <person name="Alm E.J."/>
        </authorList>
    </citation>
    <scope>NUCLEOTIDE SEQUENCE [LARGE SCALE GENOMIC DNA]</scope>
    <source>
        <strain evidence="2 3">BIOML-A1</strain>
    </source>
</reference>